<keyword evidence="3" id="KW-1185">Reference proteome</keyword>
<evidence type="ECO:0000256" key="1">
    <source>
        <dbReference type="SAM" id="Phobius"/>
    </source>
</evidence>
<keyword evidence="1" id="KW-0472">Membrane</keyword>
<dbReference type="RefSeq" id="WP_246092498.1">
    <property type="nucleotide sequence ID" value="NZ_BAABCI010000023.1"/>
</dbReference>
<dbReference type="Proteomes" id="UP000320806">
    <property type="component" value="Unassembled WGS sequence"/>
</dbReference>
<evidence type="ECO:0000313" key="3">
    <source>
        <dbReference type="Proteomes" id="UP000320806"/>
    </source>
</evidence>
<keyword evidence="1" id="KW-0812">Transmembrane</keyword>
<comment type="caution">
    <text evidence="2">The sequence shown here is derived from an EMBL/GenBank/DDBJ whole genome shotgun (WGS) entry which is preliminary data.</text>
</comment>
<dbReference type="AlphaFoldDB" id="A0A542EK76"/>
<feature type="transmembrane region" description="Helical" evidence="1">
    <location>
        <begin position="179"/>
        <end position="200"/>
    </location>
</feature>
<proteinExistence type="predicted"/>
<sequence length="340" mass="36316">MARLRVSETDLLPRHGMRGVPAVVHGPVADGGWVSITTEAGVLPVAGAVQPLRRWSSLGDEGTAGVGRRVGRPSRVVDALVQVVMFGLGVAVLGFSVQDLSPSWDAAHGRGVPGHFTVTSAECGGRGGCMYLGTFRSTDGRYTFSDVELVGDSGKVGDSVPVLYEGDGETPYAVYARGWSAFVGTMFLAVVSLAMIGESIRRVLTWRRRPSGRQKAALEKFAGQKMTTGDQAKAFADQYILVHMNTQSNNKTYEEVSGEYMKANKSAPNAEETKKLGELRQSLFMGNTLRGMLLNAYAFGTMAKVALWAAIGAFLGALVFLVLALMGLRHAKRVARPATA</sequence>
<protein>
    <submittedName>
        <fullName evidence="2">Uncharacterized protein</fullName>
    </submittedName>
</protein>
<keyword evidence="1" id="KW-1133">Transmembrane helix</keyword>
<feature type="transmembrane region" description="Helical" evidence="1">
    <location>
        <begin position="306"/>
        <end position="328"/>
    </location>
</feature>
<reference evidence="2 3" key="1">
    <citation type="submission" date="2019-06" db="EMBL/GenBank/DDBJ databases">
        <title>Sequencing the genomes of 1000 actinobacteria strains.</title>
        <authorList>
            <person name="Klenk H.-P."/>
        </authorList>
    </citation>
    <scope>NUCLEOTIDE SEQUENCE [LARGE SCALE GENOMIC DNA]</scope>
    <source>
        <strain evidence="2 3">DSM 19828</strain>
    </source>
</reference>
<dbReference type="EMBL" id="VFMO01000001">
    <property type="protein sequence ID" value="TQJ15735.1"/>
    <property type="molecule type" value="Genomic_DNA"/>
</dbReference>
<evidence type="ECO:0000313" key="2">
    <source>
        <dbReference type="EMBL" id="TQJ15735.1"/>
    </source>
</evidence>
<name>A0A542EK76_9MICO</name>
<accession>A0A542EK76</accession>
<gene>
    <name evidence="2" type="ORF">FB459_3298</name>
</gene>
<feature type="transmembrane region" description="Helical" evidence="1">
    <location>
        <begin position="76"/>
        <end position="97"/>
    </location>
</feature>
<organism evidence="2 3">
    <name type="scientific">Yimella lutea</name>
    <dbReference type="NCBI Taxonomy" id="587872"/>
    <lineage>
        <taxon>Bacteria</taxon>
        <taxon>Bacillati</taxon>
        <taxon>Actinomycetota</taxon>
        <taxon>Actinomycetes</taxon>
        <taxon>Micrococcales</taxon>
        <taxon>Dermacoccaceae</taxon>
        <taxon>Yimella</taxon>
    </lineage>
</organism>